<accession>S8CG96</accession>
<feature type="compositionally biased region" description="Low complexity" evidence="1">
    <location>
        <begin position="244"/>
        <end position="255"/>
    </location>
</feature>
<gene>
    <name evidence="2" type="ORF">M569_08829</name>
</gene>
<proteinExistence type="predicted"/>
<protein>
    <submittedName>
        <fullName evidence="2">Uncharacterized protein</fullName>
    </submittedName>
</protein>
<evidence type="ECO:0000256" key="1">
    <source>
        <dbReference type="SAM" id="MobiDB-lite"/>
    </source>
</evidence>
<feature type="compositionally biased region" description="Polar residues" evidence="1">
    <location>
        <begin position="216"/>
        <end position="225"/>
    </location>
</feature>
<keyword evidence="3" id="KW-1185">Reference proteome</keyword>
<feature type="region of interest" description="Disordered" evidence="1">
    <location>
        <begin position="142"/>
        <end position="276"/>
    </location>
</feature>
<dbReference type="AlphaFoldDB" id="S8CG96"/>
<dbReference type="OrthoDB" id="754229at2759"/>
<sequence>MEKSIVAAVEQPYASFIRIDSIYIDIRCPVEEENSIIPDHFSIRGFVSEMRKRDLKMCSPFHSEGDDDDDDDSNRLPSLSVPKFRRWQCSHCMIPADTTEGIASLQIVPVNPSSTNGSLGSSGVCFPKRKRKLRSLADIMKEKEDNNNSATPSSSSSFSHGATTESEFEIHPASSSPPPRRKKKTTRAGKRIKTEKKVSRNRRQAGDYDDDHMNATEKTVSSNGQQEKDEACCLHTCSDSKTTQEQQQQQQQQQQPPSPAARTGIPDLNEAVPWNQ</sequence>
<evidence type="ECO:0000313" key="2">
    <source>
        <dbReference type="EMBL" id="EPS65949.1"/>
    </source>
</evidence>
<reference evidence="2 3" key="1">
    <citation type="journal article" date="2013" name="BMC Genomics">
        <title>The miniature genome of a carnivorous plant Genlisea aurea contains a low number of genes and short non-coding sequences.</title>
        <authorList>
            <person name="Leushkin E.V."/>
            <person name="Sutormin R.A."/>
            <person name="Nabieva E.R."/>
            <person name="Penin A.A."/>
            <person name="Kondrashov A.S."/>
            <person name="Logacheva M.D."/>
        </authorList>
    </citation>
    <scope>NUCLEOTIDE SEQUENCE [LARGE SCALE GENOMIC DNA]</scope>
</reference>
<feature type="non-terminal residue" evidence="2">
    <location>
        <position position="276"/>
    </location>
</feature>
<dbReference type="GO" id="GO:0048367">
    <property type="term" value="P:shoot system development"/>
    <property type="evidence" value="ECO:0007669"/>
    <property type="project" value="InterPro"/>
</dbReference>
<feature type="compositionally biased region" description="Low complexity" evidence="1">
    <location>
        <begin position="147"/>
        <end position="159"/>
    </location>
</feature>
<feature type="compositionally biased region" description="Basic residues" evidence="1">
    <location>
        <begin position="179"/>
        <end position="203"/>
    </location>
</feature>
<organism evidence="2 3">
    <name type="scientific">Genlisea aurea</name>
    <dbReference type="NCBI Taxonomy" id="192259"/>
    <lineage>
        <taxon>Eukaryota</taxon>
        <taxon>Viridiplantae</taxon>
        <taxon>Streptophyta</taxon>
        <taxon>Embryophyta</taxon>
        <taxon>Tracheophyta</taxon>
        <taxon>Spermatophyta</taxon>
        <taxon>Magnoliopsida</taxon>
        <taxon>eudicotyledons</taxon>
        <taxon>Gunneridae</taxon>
        <taxon>Pentapetalae</taxon>
        <taxon>asterids</taxon>
        <taxon>lamiids</taxon>
        <taxon>Lamiales</taxon>
        <taxon>Lentibulariaceae</taxon>
        <taxon>Genlisea</taxon>
    </lineage>
</organism>
<dbReference type="PANTHER" id="PTHR35504">
    <property type="entry name" value="PROTEIN EMBRYONIC FLOWER 1"/>
    <property type="match status" value="1"/>
</dbReference>
<evidence type="ECO:0000313" key="3">
    <source>
        <dbReference type="Proteomes" id="UP000015453"/>
    </source>
</evidence>
<dbReference type="InterPro" id="IPR034583">
    <property type="entry name" value="EMF1"/>
</dbReference>
<comment type="caution">
    <text evidence="2">The sequence shown here is derived from an EMBL/GenBank/DDBJ whole genome shotgun (WGS) entry which is preliminary data.</text>
</comment>
<dbReference type="Proteomes" id="UP000015453">
    <property type="component" value="Unassembled WGS sequence"/>
</dbReference>
<dbReference type="EMBL" id="AUSU01003943">
    <property type="protein sequence ID" value="EPS65949.1"/>
    <property type="molecule type" value="Genomic_DNA"/>
</dbReference>
<dbReference type="GO" id="GO:0045892">
    <property type="term" value="P:negative regulation of DNA-templated transcription"/>
    <property type="evidence" value="ECO:0007669"/>
    <property type="project" value="InterPro"/>
</dbReference>
<name>S8CG96_9LAMI</name>
<dbReference type="PANTHER" id="PTHR35504:SF1">
    <property type="entry name" value="PROTEIN EMBRYONIC FLOWER 1"/>
    <property type="match status" value="1"/>
</dbReference>
<dbReference type="GO" id="GO:0009910">
    <property type="term" value="P:negative regulation of flower development"/>
    <property type="evidence" value="ECO:0007669"/>
    <property type="project" value="InterPro"/>
</dbReference>